<keyword evidence="2" id="KW-1185">Reference proteome</keyword>
<dbReference type="AlphaFoldDB" id="A0A401Z5W1"/>
<dbReference type="Proteomes" id="UP000286931">
    <property type="component" value="Unassembled WGS sequence"/>
</dbReference>
<evidence type="ECO:0000313" key="2">
    <source>
        <dbReference type="Proteomes" id="UP000286931"/>
    </source>
</evidence>
<proteinExistence type="predicted"/>
<protein>
    <submittedName>
        <fullName evidence="1">Uncharacterized protein</fullName>
    </submittedName>
</protein>
<dbReference type="RefSeq" id="WP_126643744.1">
    <property type="nucleotide sequence ID" value="NZ_BIFH01000060.1"/>
</dbReference>
<sequence>MTVSVDRTGTVTRKAGSVESVGKDGAGRYCVTLKKTVDVARSVPIATLDSAADWKSGIYVGRTGGVCPANSVRVTTGTDGVAQDQPFTLIVP</sequence>
<reference evidence="1 2" key="1">
    <citation type="submission" date="2018-12" db="EMBL/GenBank/DDBJ databases">
        <title>Draft genome sequence of Embleya hyalina NBRC 13850T.</title>
        <authorList>
            <person name="Komaki H."/>
            <person name="Hosoyama A."/>
            <person name="Kimura A."/>
            <person name="Ichikawa N."/>
            <person name="Tamura T."/>
        </authorList>
    </citation>
    <scope>NUCLEOTIDE SEQUENCE [LARGE SCALE GENOMIC DNA]</scope>
    <source>
        <strain evidence="1 2">NBRC 13850</strain>
    </source>
</reference>
<organism evidence="1 2">
    <name type="scientific">Embleya hyalina</name>
    <dbReference type="NCBI Taxonomy" id="516124"/>
    <lineage>
        <taxon>Bacteria</taxon>
        <taxon>Bacillati</taxon>
        <taxon>Actinomycetota</taxon>
        <taxon>Actinomycetes</taxon>
        <taxon>Kitasatosporales</taxon>
        <taxon>Streptomycetaceae</taxon>
        <taxon>Embleya</taxon>
    </lineage>
</organism>
<accession>A0A401Z5W1</accession>
<evidence type="ECO:0000313" key="1">
    <source>
        <dbReference type="EMBL" id="GCE02241.1"/>
    </source>
</evidence>
<comment type="caution">
    <text evidence="1">The sequence shown here is derived from an EMBL/GenBank/DDBJ whole genome shotgun (WGS) entry which is preliminary data.</text>
</comment>
<dbReference type="EMBL" id="BIFH01000060">
    <property type="protein sequence ID" value="GCE02241.1"/>
    <property type="molecule type" value="Genomic_DNA"/>
</dbReference>
<name>A0A401Z5W1_9ACTN</name>
<gene>
    <name evidence="1" type="ORF">EHYA_10018</name>
</gene>